<dbReference type="InterPro" id="IPR003593">
    <property type="entry name" value="AAA+_ATPase"/>
</dbReference>
<dbReference type="RefSeq" id="WP_064217821.1">
    <property type="nucleotide sequence ID" value="NZ_LVXZ01000012.1"/>
</dbReference>
<reference evidence="4 5" key="1">
    <citation type="submission" date="2016-04" db="EMBL/GenBank/DDBJ databases">
        <title>Acidithiobacillus ferrooxidans genome sequencing and assembly.</title>
        <authorList>
            <person name="Zhou Z."/>
        </authorList>
    </citation>
    <scope>NUCLEOTIDE SEQUENCE [LARGE SCALE GENOMIC DNA]</scope>
    <source>
        <strain evidence="4 5">BY0502</strain>
    </source>
</reference>
<accession>A0A179BPU2</accession>
<dbReference type="GO" id="GO:0005737">
    <property type="term" value="C:cytoplasm"/>
    <property type="evidence" value="ECO:0007669"/>
    <property type="project" value="TreeGrafter"/>
</dbReference>
<organism evidence="4 5">
    <name type="scientific">Acidithiobacillus ferrooxidans</name>
    <name type="common">Thiobacillus ferrooxidans</name>
    <dbReference type="NCBI Taxonomy" id="920"/>
    <lineage>
        <taxon>Bacteria</taxon>
        <taxon>Pseudomonadati</taxon>
        <taxon>Pseudomonadota</taxon>
        <taxon>Acidithiobacillia</taxon>
        <taxon>Acidithiobacillales</taxon>
        <taxon>Acidithiobacillaceae</taxon>
        <taxon>Acidithiobacillus</taxon>
    </lineage>
</organism>
<dbReference type="PANTHER" id="PTHR11638:SF18">
    <property type="entry name" value="HEAT SHOCK PROTEIN 104"/>
    <property type="match status" value="1"/>
</dbReference>
<sequence>MHTNNTSIADTGIPLFGQKEAISRVDKAVRRANSGLMSRQGKPLMSFLFLGPSGVGKTESAKALAEVLYGDRNRVARFNANECAGEGGQFKAFGPPRGYAGSDKGGLLTQQVKAFEGRCVILVDEIEKGTQEIFDGLMAALDEGYMEDASFGERIPVTGATIVMTSNILAGTDMAGWPDEKVRMAIAGAPVQNHKTGLSSNPFRLEFLGRIQEVIQFASLEDTDIALIIAHKYRNETAVKIAVNYHLLIIDLSPKALGALCAQAGGAKFGVRQVDNVITTAIIDRLIDYPNLPTDTRCSYIWDFDEDTGFTIENLHQRGCRFLAEQRDESLNVTEEKMTVLREHLTKVALDDVRARADKPATAEGNNVLMHRMIVN</sequence>
<name>A0A179BPU2_ACIFR</name>
<dbReference type="InterPro" id="IPR050130">
    <property type="entry name" value="ClpA_ClpB"/>
</dbReference>
<dbReference type="EMBL" id="LVXZ01000012">
    <property type="protein sequence ID" value="OAP93320.1"/>
    <property type="molecule type" value="Genomic_DNA"/>
</dbReference>
<dbReference type="SUPFAM" id="SSF52540">
    <property type="entry name" value="P-loop containing nucleoside triphosphate hydrolases"/>
    <property type="match status" value="1"/>
</dbReference>
<dbReference type="GO" id="GO:0016887">
    <property type="term" value="F:ATP hydrolysis activity"/>
    <property type="evidence" value="ECO:0007669"/>
    <property type="project" value="InterPro"/>
</dbReference>
<dbReference type="InterPro" id="IPR027417">
    <property type="entry name" value="P-loop_NTPase"/>
</dbReference>
<evidence type="ECO:0000256" key="2">
    <source>
        <dbReference type="ARBA" id="ARBA00022840"/>
    </source>
</evidence>
<evidence type="ECO:0000313" key="4">
    <source>
        <dbReference type="EMBL" id="OAP93320.1"/>
    </source>
</evidence>
<evidence type="ECO:0000259" key="3">
    <source>
        <dbReference type="SMART" id="SM00382"/>
    </source>
</evidence>
<dbReference type="GO" id="GO:0005524">
    <property type="term" value="F:ATP binding"/>
    <property type="evidence" value="ECO:0007669"/>
    <property type="project" value="UniProtKB-KW"/>
</dbReference>
<dbReference type="InterPro" id="IPR001270">
    <property type="entry name" value="ClpA/B"/>
</dbReference>
<keyword evidence="2" id="KW-0067">ATP-binding</keyword>
<protein>
    <recommendedName>
        <fullName evidence="3">AAA+ ATPase domain-containing protein</fullName>
    </recommendedName>
</protein>
<dbReference type="Gene3D" id="3.40.50.300">
    <property type="entry name" value="P-loop containing nucleotide triphosphate hydrolases"/>
    <property type="match status" value="1"/>
</dbReference>
<dbReference type="AlphaFoldDB" id="A0A179BPU2"/>
<dbReference type="Proteomes" id="UP000078302">
    <property type="component" value="Unassembled WGS sequence"/>
</dbReference>
<dbReference type="InterPro" id="IPR003959">
    <property type="entry name" value="ATPase_AAA_core"/>
</dbReference>
<dbReference type="OrthoDB" id="7236151at2"/>
<proteinExistence type="predicted"/>
<dbReference type="GO" id="GO:0034605">
    <property type="term" value="P:cellular response to heat"/>
    <property type="evidence" value="ECO:0007669"/>
    <property type="project" value="TreeGrafter"/>
</dbReference>
<keyword evidence="5" id="KW-1185">Reference proteome</keyword>
<evidence type="ECO:0000313" key="5">
    <source>
        <dbReference type="Proteomes" id="UP000078302"/>
    </source>
</evidence>
<feature type="domain" description="AAA+ ATPase" evidence="3">
    <location>
        <begin position="43"/>
        <end position="188"/>
    </location>
</feature>
<comment type="caution">
    <text evidence="4">The sequence shown here is derived from an EMBL/GenBank/DDBJ whole genome shotgun (WGS) entry which is preliminary data.</text>
</comment>
<dbReference type="PANTHER" id="PTHR11638">
    <property type="entry name" value="ATP-DEPENDENT CLP PROTEASE"/>
    <property type="match status" value="1"/>
</dbReference>
<keyword evidence="1" id="KW-0547">Nucleotide-binding</keyword>
<dbReference type="Pfam" id="PF07724">
    <property type="entry name" value="AAA_2"/>
    <property type="match status" value="1"/>
</dbReference>
<dbReference type="PRINTS" id="PR00300">
    <property type="entry name" value="CLPPROTEASEA"/>
</dbReference>
<dbReference type="SMART" id="SM00382">
    <property type="entry name" value="AAA"/>
    <property type="match status" value="1"/>
</dbReference>
<gene>
    <name evidence="4" type="ORF">A4H96_00840</name>
</gene>
<evidence type="ECO:0000256" key="1">
    <source>
        <dbReference type="ARBA" id="ARBA00022741"/>
    </source>
</evidence>